<name>A0A1H3EAN5_9FLAO</name>
<gene>
    <name evidence="1" type="ORF">SAMN05444338_11494</name>
</gene>
<dbReference type="AlphaFoldDB" id="A0A1H3EAN5"/>
<dbReference type="STRING" id="229203.SAMN05444338_11494"/>
<protein>
    <submittedName>
        <fullName evidence="1">Uncharacterized protein</fullName>
    </submittedName>
</protein>
<keyword evidence="2" id="KW-1185">Reference proteome</keyword>
<reference evidence="2" key="1">
    <citation type="submission" date="2016-10" db="EMBL/GenBank/DDBJ databases">
        <authorList>
            <person name="Varghese N."/>
            <person name="Submissions S."/>
        </authorList>
    </citation>
    <scope>NUCLEOTIDE SEQUENCE [LARGE SCALE GENOMIC DNA]</scope>
    <source>
        <strain evidence="2">DSM 15718</strain>
    </source>
</reference>
<evidence type="ECO:0000313" key="1">
    <source>
        <dbReference type="EMBL" id="SDX75776.1"/>
    </source>
</evidence>
<evidence type="ECO:0000313" key="2">
    <source>
        <dbReference type="Proteomes" id="UP000198569"/>
    </source>
</evidence>
<sequence>MAFLINELEINPNANPIAEQIRTRQIFEVLKTRAIGGEFLSEHEKEFFYMGVKYSILDDGIIEDYECCDNPKFKFLYLVYARDIHGFKKSKMYKPVRNIEYQVKRKEIKKDLFYLNRKANEWKAVVRTTVHAQELLHQSAKEAREELKELRKLPRYKNDIQGIYSANYIAKENAIVLHSKWLYCVALEIFEALNSEDFISEINGTEIEFNEYSLIHILNRHYAQVLKQFDTRKSFHYEMFKPRILSTQIKEILSIIGDSNLLYGKSINTIAFQINGQDHIIYTGEKVRGASTYRRLNTFFPVEEITEKNLLAANYNLQIINDGISVYVPN</sequence>
<dbReference type="OrthoDB" id="1364997at2"/>
<accession>A0A1H3EAN5</accession>
<proteinExistence type="predicted"/>
<organism evidence="1 2">
    <name type="scientific">Flavobacterium degerlachei</name>
    <dbReference type="NCBI Taxonomy" id="229203"/>
    <lineage>
        <taxon>Bacteria</taxon>
        <taxon>Pseudomonadati</taxon>
        <taxon>Bacteroidota</taxon>
        <taxon>Flavobacteriia</taxon>
        <taxon>Flavobacteriales</taxon>
        <taxon>Flavobacteriaceae</taxon>
        <taxon>Flavobacterium</taxon>
    </lineage>
</organism>
<dbReference type="EMBL" id="FNMV01000014">
    <property type="protein sequence ID" value="SDX75776.1"/>
    <property type="molecule type" value="Genomic_DNA"/>
</dbReference>
<dbReference type="RefSeq" id="WP_091434375.1">
    <property type="nucleotide sequence ID" value="NZ_FNMV01000014.1"/>
</dbReference>
<dbReference type="Proteomes" id="UP000198569">
    <property type="component" value="Unassembled WGS sequence"/>
</dbReference>